<keyword evidence="2" id="KW-0489">Methyltransferase</keyword>
<name>A0A0R1VVP1_9LACO</name>
<dbReference type="OrthoDB" id="9772751at2"/>
<dbReference type="AlphaFoldDB" id="A0A0R1VVP1"/>
<protein>
    <submittedName>
        <fullName evidence="2">Methyltransferase</fullName>
    </submittedName>
</protein>
<dbReference type="GO" id="GO:0008757">
    <property type="term" value="F:S-adenosylmethionine-dependent methyltransferase activity"/>
    <property type="evidence" value="ECO:0007669"/>
    <property type="project" value="InterPro"/>
</dbReference>
<dbReference type="InterPro" id="IPR013216">
    <property type="entry name" value="Methyltransf_11"/>
</dbReference>
<organism evidence="2 3">
    <name type="scientific">Lapidilactobacillus concavus DSM 17758</name>
    <dbReference type="NCBI Taxonomy" id="1423735"/>
    <lineage>
        <taxon>Bacteria</taxon>
        <taxon>Bacillati</taxon>
        <taxon>Bacillota</taxon>
        <taxon>Bacilli</taxon>
        <taxon>Lactobacillales</taxon>
        <taxon>Lactobacillaceae</taxon>
        <taxon>Lapidilactobacillus</taxon>
    </lineage>
</organism>
<keyword evidence="2" id="KW-0808">Transferase</keyword>
<dbReference type="CDD" id="cd02440">
    <property type="entry name" value="AdoMet_MTases"/>
    <property type="match status" value="1"/>
</dbReference>
<dbReference type="PANTHER" id="PTHR43591">
    <property type="entry name" value="METHYLTRANSFERASE"/>
    <property type="match status" value="1"/>
</dbReference>
<dbReference type="EMBL" id="AZFX01000044">
    <property type="protein sequence ID" value="KRM09816.1"/>
    <property type="molecule type" value="Genomic_DNA"/>
</dbReference>
<dbReference type="InterPro" id="IPR029063">
    <property type="entry name" value="SAM-dependent_MTases_sf"/>
</dbReference>
<evidence type="ECO:0000313" key="3">
    <source>
        <dbReference type="Proteomes" id="UP000051315"/>
    </source>
</evidence>
<dbReference type="PATRIC" id="fig|1423735.3.peg.1646"/>
<dbReference type="Gene3D" id="3.40.50.150">
    <property type="entry name" value="Vaccinia Virus protein VP39"/>
    <property type="match status" value="1"/>
</dbReference>
<dbReference type="SUPFAM" id="SSF53335">
    <property type="entry name" value="S-adenosyl-L-methionine-dependent methyltransferases"/>
    <property type="match status" value="1"/>
</dbReference>
<keyword evidence="3" id="KW-1185">Reference proteome</keyword>
<dbReference type="RefSeq" id="WP_057824574.1">
    <property type="nucleotide sequence ID" value="NZ_AZFX01000044.1"/>
</dbReference>
<proteinExistence type="predicted"/>
<reference evidence="2 3" key="1">
    <citation type="journal article" date="2015" name="Genome Announc.">
        <title>Expanding the biotechnology potential of lactobacilli through comparative genomics of 213 strains and associated genera.</title>
        <authorList>
            <person name="Sun Z."/>
            <person name="Harris H.M."/>
            <person name="McCann A."/>
            <person name="Guo C."/>
            <person name="Argimon S."/>
            <person name="Zhang W."/>
            <person name="Yang X."/>
            <person name="Jeffery I.B."/>
            <person name="Cooney J.C."/>
            <person name="Kagawa T.F."/>
            <person name="Liu W."/>
            <person name="Song Y."/>
            <person name="Salvetti E."/>
            <person name="Wrobel A."/>
            <person name="Rasinkangas P."/>
            <person name="Parkhill J."/>
            <person name="Rea M.C."/>
            <person name="O'Sullivan O."/>
            <person name="Ritari J."/>
            <person name="Douillard F.P."/>
            <person name="Paul Ross R."/>
            <person name="Yang R."/>
            <person name="Briner A.E."/>
            <person name="Felis G.E."/>
            <person name="de Vos W.M."/>
            <person name="Barrangou R."/>
            <person name="Klaenhammer T.R."/>
            <person name="Caufield P.W."/>
            <person name="Cui Y."/>
            <person name="Zhang H."/>
            <person name="O'Toole P.W."/>
        </authorList>
    </citation>
    <scope>NUCLEOTIDE SEQUENCE [LARGE SCALE GENOMIC DNA]</scope>
    <source>
        <strain evidence="2 3">DSM 17758</strain>
    </source>
</reference>
<dbReference type="PANTHER" id="PTHR43591:SF24">
    <property type="entry name" value="2-METHOXY-6-POLYPRENYL-1,4-BENZOQUINOL METHYLASE, MITOCHONDRIAL"/>
    <property type="match status" value="1"/>
</dbReference>
<sequence>MTENYTDINAKTVDGWVKEGWQWGVPMTHETFIAAQNGDWQMLLTPTKSVPRDWFLDDFHGKKVFGLAAGGGQQMPLLTALGAECTVLDYSPAQLESERKVAERENYDITIIRGDMTKPLPFADNTFDFIVHPVSNCYVEEVEPIWKECYRILKPGGRLIAGLDNGINYIVSDDEHQIVNSLPYNPLKQPELMASLDIADSGIQFSHTIEEQIRGQLKAGFTLVDVYEDTNGEGYLHELNIPSFWATQSVK</sequence>
<accession>A0A0R1VVP1</accession>
<evidence type="ECO:0000313" key="2">
    <source>
        <dbReference type="EMBL" id="KRM09816.1"/>
    </source>
</evidence>
<dbReference type="GO" id="GO:0032259">
    <property type="term" value="P:methylation"/>
    <property type="evidence" value="ECO:0007669"/>
    <property type="project" value="UniProtKB-KW"/>
</dbReference>
<feature type="domain" description="Methyltransferase type 11" evidence="1">
    <location>
        <begin position="67"/>
        <end position="160"/>
    </location>
</feature>
<gene>
    <name evidence="2" type="ORF">FC15_GL001587</name>
</gene>
<evidence type="ECO:0000259" key="1">
    <source>
        <dbReference type="Pfam" id="PF08241"/>
    </source>
</evidence>
<comment type="caution">
    <text evidence="2">The sequence shown here is derived from an EMBL/GenBank/DDBJ whole genome shotgun (WGS) entry which is preliminary data.</text>
</comment>
<dbReference type="Proteomes" id="UP000051315">
    <property type="component" value="Unassembled WGS sequence"/>
</dbReference>
<dbReference type="Pfam" id="PF08241">
    <property type="entry name" value="Methyltransf_11"/>
    <property type="match status" value="1"/>
</dbReference>
<dbReference type="STRING" id="1423735.FC15_GL001587"/>